<keyword evidence="12" id="KW-0325">Glycoprotein</keyword>
<dbReference type="PANTHER" id="PTHR31120:SF6">
    <property type="entry name" value="METALLOPROTEASE TIKI HOMOLOG"/>
    <property type="match status" value="1"/>
</dbReference>
<evidence type="ECO:0000256" key="11">
    <source>
        <dbReference type="ARBA" id="ARBA00023136"/>
    </source>
</evidence>
<keyword evidence="6" id="KW-0479">Metal-binding</keyword>
<evidence type="ECO:0000256" key="12">
    <source>
        <dbReference type="ARBA" id="ARBA00023180"/>
    </source>
</evidence>
<evidence type="ECO:0000256" key="10">
    <source>
        <dbReference type="ARBA" id="ARBA00023049"/>
    </source>
</evidence>
<evidence type="ECO:0000256" key="6">
    <source>
        <dbReference type="ARBA" id="ARBA00022723"/>
    </source>
</evidence>
<evidence type="ECO:0000256" key="9">
    <source>
        <dbReference type="ARBA" id="ARBA00022989"/>
    </source>
</evidence>
<protein>
    <submittedName>
        <fullName evidence="14">Uncharacterized protein YbaP (TraB family)</fullName>
    </submittedName>
</protein>
<comment type="cofactor">
    <cofactor evidence="2">
        <name>Co(2+)</name>
        <dbReference type="ChEBI" id="CHEBI:48828"/>
    </cofactor>
</comment>
<evidence type="ECO:0000256" key="13">
    <source>
        <dbReference type="SAM" id="SignalP"/>
    </source>
</evidence>
<keyword evidence="5" id="KW-0812">Transmembrane</keyword>
<evidence type="ECO:0000256" key="8">
    <source>
        <dbReference type="ARBA" id="ARBA00022801"/>
    </source>
</evidence>
<evidence type="ECO:0000256" key="1">
    <source>
        <dbReference type="ARBA" id="ARBA00001936"/>
    </source>
</evidence>
<dbReference type="Proteomes" id="UP000316167">
    <property type="component" value="Unassembled WGS sequence"/>
</dbReference>
<keyword evidence="8" id="KW-0378">Hydrolase</keyword>
<dbReference type="OrthoDB" id="9798714at2"/>
<sequence>MKFKPFALLIFLIVCSSSFGQVNKKPSKYPSLFWEITKKGSTKPSYLFGTMHVSSKLVYNLPDSFYMGIKNVQVVALENDMAYWQQDMDKYDLDPMSFIRNRNRGGDHLSINTFKVHKYEELIKYALASNPSVINNLLYRTYGGKTSDFEEDTFLDMFIYQCGRKYGKKTAGLENFDESMQLMIEAVKDAAKDKNKKQRSYDNYNSEYSFDKLEEAYRTGNLDLLDSINRYNSQSELFDEKFLYRRNEIQANSIDSIIKAGASVFAGVGAAHLPGTRGVIELLRSKGYIVRPVKMAGRSNQEKDAVDKITVPVAMQKIIAEEGTYQLQAPGAFFSTNHPFFNQVQHADVSNGSYYMVTKITTNALMWGQKDARVMEVIDSLLYESIPGKILSKETISRSGYQGYDIVNRTRRGDVQRYNIFVTPYEVLIFKMSGIGNYVSNSTEGKEFFSSIQLKNYKEQKITGKLFTPASGGFAVAFPHEPYFTIKENRVYDAVDDVNHYRVVATSLHNYTKSDEDTFDLSLAEESFKASAFIDKQLERKQIKHKGYPALHTRFRDKDGKIFMARFILQGAHYYAVIVHAAKENPAMEQFINSFELQPFVYGNDAVQKDTTLYYTVNTPFYPVPKRKTDLKELAGIYDKLSNEEDAKEEFIYKTINETKIIQNDTTGERIEVSFYKMPFYTYVKDSASLTDNEYHDTSRIVRWQQKTVLPNKMNVWETYLGDKGSSRMVHVKSFLKDGMVFTIQTLRDTLTKPSPFISRFFETFTPDSTLKGFDIMAKKSGYLFSDFQSADTVLHKRAKKYISSIVLDSSDFPQLKNAIEQVNWKEKNYLDTKRALMKRLASIKTVASSQYLHDLYFAAGDTIQLQYVALEALLRQQTATSYKLFRDIVKAEPPIIEKNNDDYDYRRYASGIYGLASELPYGEDDDSDDEFLDNMSDTLLLVKAILPDLLPLVNLEDYKDEMMELLADMVEDSVITAADYQMYFDKFLLEAKHLWRKQVIAEKKQSIQKAEATKNKEEANDDEDIVVTTGFDEEDETNSDLILYSRLLIPSITKSQSVQAFVTQLLQSESKQLKYDVMEVLLKNKQQVPDTLLRFFASKDEYRYRLLKDLKGWNMEKLFPVKYRNHKDLAMGKLLWANDNEKPDTISFIKRYAMTLKDKKGYIYFFRYKMKKDDVQWKIATVGLVPEADTEIEFENDKMWKYYNRYRINRNNDYEFTQFTKTALEADEPEEAQLQKLLKRILITSRTSGVDFYRNEKKSLVDVESMYE</sequence>
<dbReference type="GO" id="GO:0046872">
    <property type="term" value="F:metal ion binding"/>
    <property type="evidence" value="ECO:0007669"/>
    <property type="project" value="UniProtKB-KW"/>
</dbReference>
<dbReference type="EMBL" id="VLLE01000003">
    <property type="protein sequence ID" value="TWI83536.1"/>
    <property type="molecule type" value="Genomic_DNA"/>
</dbReference>
<proteinExistence type="predicted"/>
<keyword evidence="9" id="KW-1133">Transmembrane helix</keyword>
<evidence type="ECO:0000256" key="3">
    <source>
        <dbReference type="ARBA" id="ARBA00004479"/>
    </source>
</evidence>
<evidence type="ECO:0000313" key="14">
    <source>
        <dbReference type="EMBL" id="TWI83536.1"/>
    </source>
</evidence>
<dbReference type="CDD" id="cd14789">
    <property type="entry name" value="Tiki"/>
    <property type="match status" value="1"/>
</dbReference>
<evidence type="ECO:0000256" key="5">
    <source>
        <dbReference type="ARBA" id="ARBA00022692"/>
    </source>
</evidence>
<dbReference type="AlphaFoldDB" id="A0A562SRU2"/>
<keyword evidence="10" id="KW-0482">Metalloprotease</keyword>
<name>A0A562SRU2_9BACT</name>
<feature type="signal peptide" evidence="13">
    <location>
        <begin position="1"/>
        <end position="20"/>
    </location>
</feature>
<organism evidence="14 15">
    <name type="scientific">Lacibacter cauensis</name>
    <dbReference type="NCBI Taxonomy" id="510947"/>
    <lineage>
        <taxon>Bacteria</taxon>
        <taxon>Pseudomonadati</taxon>
        <taxon>Bacteroidota</taxon>
        <taxon>Chitinophagia</taxon>
        <taxon>Chitinophagales</taxon>
        <taxon>Chitinophagaceae</taxon>
        <taxon>Lacibacter</taxon>
    </lineage>
</organism>
<dbReference type="GO" id="GO:0016020">
    <property type="term" value="C:membrane"/>
    <property type="evidence" value="ECO:0007669"/>
    <property type="project" value="UniProtKB-SubCell"/>
</dbReference>
<dbReference type="GO" id="GO:0030178">
    <property type="term" value="P:negative regulation of Wnt signaling pathway"/>
    <property type="evidence" value="ECO:0007669"/>
    <property type="project" value="InterPro"/>
</dbReference>
<dbReference type="InterPro" id="IPR002816">
    <property type="entry name" value="TraB/PrgY/GumN_fam"/>
</dbReference>
<dbReference type="Pfam" id="PF01963">
    <property type="entry name" value="TraB_PrgY_gumN"/>
    <property type="match status" value="1"/>
</dbReference>
<dbReference type="GO" id="GO:0004222">
    <property type="term" value="F:metalloendopeptidase activity"/>
    <property type="evidence" value="ECO:0007669"/>
    <property type="project" value="TreeGrafter"/>
</dbReference>
<keyword evidence="7 13" id="KW-0732">Signal</keyword>
<accession>A0A562SRU2</accession>
<feature type="chain" id="PRO_5022221467" evidence="13">
    <location>
        <begin position="21"/>
        <end position="1269"/>
    </location>
</feature>
<comment type="cofactor">
    <cofactor evidence="1">
        <name>Mn(2+)</name>
        <dbReference type="ChEBI" id="CHEBI:29035"/>
    </cofactor>
</comment>
<keyword evidence="4" id="KW-0645">Protease</keyword>
<dbReference type="RefSeq" id="WP_144885769.1">
    <property type="nucleotide sequence ID" value="NZ_VLLE01000003.1"/>
</dbReference>
<evidence type="ECO:0000256" key="2">
    <source>
        <dbReference type="ARBA" id="ARBA00001941"/>
    </source>
</evidence>
<dbReference type="GO" id="GO:0006508">
    <property type="term" value="P:proteolysis"/>
    <property type="evidence" value="ECO:0007669"/>
    <property type="project" value="UniProtKB-KW"/>
</dbReference>
<comment type="caution">
    <text evidence="14">The sequence shown here is derived from an EMBL/GenBank/DDBJ whole genome shotgun (WGS) entry which is preliminary data.</text>
</comment>
<evidence type="ECO:0000313" key="15">
    <source>
        <dbReference type="Proteomes" id="UP000316167"/>
    </source>
</evidence>
<keyword evidence="11" id="KW-0472">Membrane</keyword>
<evidence type="ECO:0000256" key="4">
    <source>
        <dbReference type="ARBA" id="ARBA00022670"/>
    </source>
</evidence>
<dbReference type="PANTHER" id="PTHR31120">
    <property type="entry name" value="METALLOPROTEASE TIKI"/>
    <property type="match status" value="1"/>
</dbReference>
<reference evidence="14 15" key="1">
    <citation type="journal article" date="2015" name="Stand. Genomic Sci.">
        <title>Genomic Encyclopedia of Bacterial and Archaeal Type Strains, Phase III: the genomes of soil and plant-associated and newly described type strains.</title>
        <authorList>
            <person name="Whitman W.B."/>
            <person name="Woyke T."/>
            <person name="Klenk H.P."/>
            <person name="Zhou Y."/>
            <person name="Lilburn T.G."/>
            <person name="Beck B.J."/>
            <person name="De Vos P."/>
            <person name="Vandamme P."/>
            <person name="Eisen J.A."/>
            <person name="Garrity G."/>
            <person name="Hugenholtz P."/>
            <person name="Kyrpides N.C."/>
        </authorList>
    </citation>
    <scope>NUCLEOTIDE SEQUENCE [LARGE SCALE GENOMIC DNA]</scope>
    <source>
        <strain evidence="14 15">CGMCC 1.7271</strain>
    </source>
</reference>
<gene>
    <name evidence="14" type="ORF">IQ13_1648</name>
</gene>
<comment type="subcellular location">
    <subcellularLocation>
        <location evidence="3">Membrane</location>
        <topology evidence="3">Single-pass type I membrane protein</topology>
    </subcellularLocation>
</comment>
<dbReference type="InterPro" id="IPR040230">
    <property type="entry name" value="TIKI1/2-like"/>
</dbReference>
<keyword evidence="15" id="KW-1185">Reference proteome</keyword>
<evidence type="ECO:0000256" key="7">
    <source>
        <dbReference type="ARBA" id="ARBA00022729"/>
    </source>
</evidence>